<comment type="caution">
    <text evidence="1">The sequence shown here is derived from an EMBL/GenBank/DDBJ whole genome shotgun (WGS) entry which is preliminary data.</text>
</comment>
<gene>
    <name evidence="1" type="ORF">D9613_004615</name>
</gene>
<name>A0A8H4VL36_9AGAR</name>
<keyword evidence="2" id="KW-1185">Reference proteome</keyword>
<accession>A0A8H4VL36</accession>
<sequence length="173" mass="19024">MVVRVVEGLAHGVNASIRPTFIVHIGGRRLQLISISFSTLSCSITLEMTRTINTFNPQTEPGAVGSMTIQGTAVDAVNATAPGQDIANQPVSTPHPNERIEPMGAASRQRELPYWYSSTIVPGLEGYLYLSFDQITRIAQACVEAQNAGPMDYATYPRRSARIAEKRYHQTWM</sequence>
<evidence type="ECO:0000313" key="1">
    <source>
        <dbReference type="EMBL" id="KAF4611819.1"/>
    </source>
</evidence>
<dbReference type="AlphaFoldDB" id="A0A8H4VL36"/>
<evidence type="ECO:0000313" key="2">
    <source>
        <dbReference type="Proteomes" id="UP000521872"/>
    </source>
</evidence>
<proteinExistence type="predicted"/>
<reference evidence="1 2" key="1">
    <citation type="submission" date="2019-12" db="EMBL/GenBank/DDBJ databases">
        <authorList>
            <person name="Floudas D."/>
            <person name="Bentzer J."/>
            <person name="Ahren D."/>
            <person name="Johansson T."/>
            <person name="Persson P."/>
            <person name="Tunlid A."/>
        </authorList>
    </citation>
    <scope>NUCLEOTIDE SEQUENCE [LARGE SCALE GENOMIC DNA]</scope>
    <source>
        <strain evidence="1 2">CBS 102.39</strain>
    </source>
</reference>
<dbReference type="Proteomes" id="UP000521872">
    <property type="component" value="Unassembled WGS sequence"/>
</dbReference>
<dbReference type="EMBL" id="JAACJL010000057">
    <property type="protein sequence ID" value="KAF4611819.1"/>
    <property type="molecule type" value="Genomic_DNA"/>
</dbReference>
<organism evidence="1 2">
    <name type="scientific">Agrocybe pediades</name>
    <dbReference type="NCBI Taxonomy" id="84607"/>
    <lineage>
        <taxon>Eukaryota</taxon>
        <taxon>Fungi</taxon>
        <taxon>Dikarya</taxon>
        <taxon>Basidiomycota</taxon>
        <taxon>Agaricomycotina</taxon>
        <taxon>Agaricomycetes</taxon>
        <taxon>Agaricomycetidae</taxon>
        <taxon>Agaricales</taxon>
        <taxon>Agaricineae</taxon>
        <taxon>Strophariaceae</taxon>
        <taxon>Agrocybe</taxon>
    </lineage>
</organism>
<protein>
    <submittedName>
        <fullName evidence="1">Uncharacterized protein</fullName>
    </submittedName>
</protein>